<name>A0A0E9RC94_ANGAN</name>
<proteinExistence type="predicted"/>
<organism evidence="1">
    <name type="scientific">Anguilla anguilla</name>
    <name type="common">European freshwater eel</name>
    <name type="synonym">Muraena anguilla</name>
    <dbReference type="NCBI Taxonomy" id="7936"/>
    <lineage>
        <taxon>Eukaryota</taxon>
        <taxon>Metazoa</taxon>
        <taxon>Chordata</taxon>
        <taxon>Craniata</taxon>
        <taxon>Vertebrata</taxon>
        <taxon>Euteleostomi</taxon>
        <taxon>Actinopterygii</taxon>
        <taxon>Neopterygii</taxon>
        <taxon>Teleostei</taxon>
        <taxon>Anguilliformes</taxon>
        <taxon>Anguillidae</taxon>
        <taxon>Anguilla</taxon>
    </lineage>
</organism>
<dbReference type="AlphaFoldDB" id="A0A0E9RC94"/>
<reference evidence="1" key="2">
    <citation type="journal article" date="2015" name="Fish Shellfish Immunol.">
        <title>Early steps in the European eel (Anguilla anguilla)-Vibrio vulnificus interaction in the gills: Role of the RtxA13 toxin.</title>
        <authorList>
            <person name="Callol A."/>
            <person name="Pajuelo D."/>
            <person name="Ebbesson L."/>
            <person name="Teles M."/>
            <person name="MacKenzie S."/>
            <person name="Amaro C."/>
        </authorList>
    </citation>
    <scope>NUCLEOTIDE SEQUENCE</scope>
</reference>
<sequence>MGLTQENWHNSQILKLFWNLLKLCGIKYQ</sequence>
<protein>
    <submittedName>
        <fullName evidence="1">Uncharacterized protein</fullName>
    </submittedName>
</protein>
<accession>A0A0E9RC94</accession>
<evidence type="ECO:0000313" key="1">
    <source>
        <dbReference type="EMBL" id="JAH26407.1"/>
    </source>
</evidence>
<reference evidence="1" key="1">
    <citation type="submission" date="2014-11" db="EMBL/GenBank/DDBJ databases">
        <authorList>
            <person name="Amaro Gonzalez C."/>
        </authorList>
    </citation>
    <scope>NUCLEOTIDE SEQUENCE</scope>
</reference>
<dbReference type="EMBL" id="GBXM01082170">
    <property type="protein sequence ID" value="JAH26407.1"/>
    <property type="molecule type" value="Transcribed_RNA"/>
</dbReference>